<organism evidence="2 3">
    <name type="scientific">Tunturiibacter gelidiferens</name>
    <dbReference type="NCBI Taxonomy" id="3069689"/>
    <lineage>
        <taxon>Bacteria</taxon>
        <taxon>Pseudomonadati</taxon>
        <taxon>Acidobacteriota</taxon>
        <taxon>Terriglobia</taxon>
        <taxon>Terriglobales</taxon>
        <taxon>Acidobacteriaceae</taxon>
        <taxon>Tunturiibacter</taxon>
    </lineage>
</organism>
<sequence>MRLADGASAEEGGNSGFSRVALSKVPEVAIGFWIIKIAATTLGETAGDALSMGLGLGYLTSTIIFFGLFLVLVVAQIRAKRFIPISIGAWLLDDARWNNDGGLCGPLTGDWVSGRNVDLIWAGDRVAGGLEAGVGYCVGEQYCDAKG</sequence>
<dbReference type="EMBL" id="JACHEB010000001">
    <property type="protein sequence ID" value="MBB5326794.1"/>
    <property type="molecule type" value="Genomic_DNA"/>
</dbReference>
<gene>
    <name evidence="2" type="ORF">HDF14_000388</name>
</gene>
<feature type="transmembrane region" description="Helical" evidence="1">
    <location>
        <begin position="56"/>
        <end position="75"/>
    </location>
</feature>
<comment type="caution">
    <text evidence="2">The sequence shown here is derived from an EMBL/GenBank/DDBJ whole genome shotgun (WGS) entry which is preliminary data.</text>
</comment>
<keyword evidence="1" id="KW-1133">Transmembrane helix</keyword>
<name>A0A9X0QAV0_9BACT</name>
<reference evidence="2 3" key="1">
    <citation type="submission" date="2020-08" db="EMBL/GenBank/DDBJ databases">
        <title>Genomic Encyclopedia of Type Strains, Phase IV (KMG-V): Genome sequencing to study the core and pangenomes of soil and plant-associated prokaryotes.</title>
        <authorList>
            <person name="Whitman W."/>
        </authorList>
    </citation>
    <scope>NUCLEOTIDE SEQUENCE [LARGE SCALE GENOMIC DNA]</scope>
    <source>
        <strain evidence="2 3">X5P2</strain>
    </source>
</reference>
<protein>
    <submittedName>
        <fullName evidence="2">Uncharacterized protein</fullName>
    </submittedName>
</protein>
<dbReference type="InterPro" id="IPR007136">
    <property type="entry name" value="DUF347"/>
</dbReference>
<proteinExistence type="predicted"/>
<accession>A0A9X0QAV0</accession>
<dbReference type="RefSeq" id="WP_260697953.1">
    <property type="nucleotide sequence ID" value="NZ_JACHEB010000001.1"/>
</dbReference>
<keyword evidence="1" id="KW-0472">Membrane</keyword>
<keyword evidence="3" id="KW-1185">Reference proteome</keyword>
<keyword evidence="1" id="KW-0812">Transmembrane</keyword>
<dbReference type="AlphaFoldDB" id="A0A9X0QAV0"/>
<evidence type="ECO:0000313" key="2">
    <source>
        <dbReference type="EMBL" id="MBB5326794.1"/>
    </source>
</evidence>
<dbReference type="Proteomes" id="UP000535182">
    <property type="component" value="Unassembled WGS sequence"/>
</dbReference>
<evidence type="ECO:0000256" key="1">
    <source>
        <dbReference type="SAM" id="Phobius"/>
    </source>
</evidence>
<evidence type="ECO:0000313" key="3">
    <source>
        <dbReference type="Proteomes" id="UP000535182"/>
    </source>
</evidence>
<dbReference type="Pfam" id="PF03988">
    <property type="entry name" value="DUF347"/>
    <property type="match status" value="1"/>
</dbReference>